<sequence>MMKAIKNTQPMQLVYFVHLKEHKIVTNPLYARSSF</sequence>
<evidence type="ECO:0000313" key="2">
    <source>
        <dbReference type="Proteomes" id="UP000276443"/>
    </source>
</evidence>
<reference evidence="1 2" key="1">
    <citation type="submission" date="2018-11" db="EMBL/GenBank/DDBJ databases">
        <title>Genomic Encyclopedia of Type Strains, Phase IV (KMG-IV): sequencing the most valuable type-strain genomes for metagenomic binning, comparative biology and taxonomic classification.</title>
        <authorList>
            <person name="Goeker M."/>
        </authorList>
    </citation>
    <scope>NUCLEOTIDE SEQUENCE [LARGE SCALE GENOMIC DNA]</scope>
    <source>
        <strain evidence="1 2">DSM 18090</strain>
    </source>
</reference>
<evidence type="ECO:0000313" key="1">
    <source>
        <dbReference type="EMBL" id="RPF50123.1"/>
    </source>
</evidence>
<gene>
    <name evidence="1" type="ORF">EDC24_2941</name>
</gene>
<organism evidence="1 2">
    <name type="scientific">Aquisalibacillus elongatus</name>
    <dbReference type="NCBI Taxonomy" id="485577"/>
    <lineage>
        <taxon>Bacteria</taxon>
        <taxon>Bacillati</taxon>
        <taxon>Bacillota</taxon>
        <taxon>Bacilli</taxon>
        <taxon>Bacillales</taxon>
        <taxon>Bacillaceae</taxon>
        <taxon>Aquisalibacillus</taxon>
    </lineage>
</organism>
<dbReference type="EMBL" id="RKRF01000014">
    <property type="protein sequence ID" value="RPF50123.1"/>
    <property type="molecule type" value="Genomic_DNA"/>
</dbReference>
<keyword evidence="2" id="KW-1185">Reference proteome</keyword>
<dbReference type="AlphaFoldDB" id="A0A3N5AYV6"/>
<protein>
    <submittedName>
        <fullName evidence="1">Uncharacterized protein</fullName>
    </submittedName>
</protein>
<proteinExistence type="predicted"/>
<name>A0A3N5AYV6_9BACI</name>
<accession>A0A3N5AYV6</accession>
<dbReference type="Proteomes" id="UP000276443">
    <property type="component" value="Unassembled WGS sequence"/>
</dbReference>
<comment type="caution">
    <text evidence="1">The sequence shown here is derived from an EMBL/GenBank/DDBJ whole genome shotgun (WGS) entry which is preliminary data.</text>
</comment>